<proteinExistence type="inferred from homology"/>
<reference evidence="9 10" key="1">
    <citation type="submission" date="2018-06" db="EMBL/GenBank/DDBJ databases">
        <authorList>
            <consortium name="Pathogen Informatics"/>
            <person name="Doyle S."/>
        </authorList>
    </citation>
    <scope>NUCLEOTIDE SEQUENCE [LARGE SCALE GENOMIC DNA]</scope>
    <source>
        <strain evidence="9 10">NCTC12862</strain>
    </source>
</reference>
<dbReference type="OrthoDB" id="9812272at2"/>
<keyword evidence="2 5" id="KW-0547">Nucleotide-binding</keyword>
<evidence type="ECO:0000256" key="6">
    <source>
        <dbReference type="PIRSR" id="PIRSR006809-1"/>
    </source>
</evidence>
<dbReference type="Pfam" id="PF19275">
    <property type="entry name" value="HflX_C"/>
    <property type="match status" value="1"/>
</dbReference>
<dbReference type="SUPFAM" id="SSF52540">
    <property type="entry name" value="P-loop containing nucleoside triphosphate hydrolases"/>
    <property type="match status" value="1"/>
</dbReference>
<comment type="subunit">
    <text evidence="5">Monomer. Associates with the 50S ribosomal subunit.</text>
</comment>
<dbReference type="InterPro" id="IPR030394">
    <property type="entry name" value="G_HFLX_dom"/>
</dbReference>
<dbReference type="InterPro" id="IPR027417">
    <property type="entry name" value="P-loop_NTPase"/>
</dbReference>
<dbReference type="STRING" id="33044.GCA_900005695_01587"/>
<dbReference type="InterPro" id="IPR016496">
    <property type="entry name" value="GTPase_HflX"/>
</dbReference>
<dbReference type="Gene3D" id="3.40.50.11060">
    <property type="entry name" value="GTPase HflX, N-terminal domain"/>
    <property type="match status" value="1"/>
</dbReference>
<feature type="binding site" evidence="6">
    <location>
        <begin position="368"/>
        <end position="370"/>
    </location>
    <ligand>
        <name>GTP</name>
        <dbReference type="ChEBI" id="CHEBI:37565"/>
    </ligand>
</feature>
<comment type="subcellular location">
    <subcellularLocation>
        <location evidence="5">Cytoplasm</location>
    </subcellularLocation>
    <text evidence="5">May associate with membranes.</text>
</comment>
<dbReference type="EMBL" id="UFTF01000001">
    <property type="protein sequence ID" value="SUV45039.1"/>
    <property type="molecule type" value="Genomic_DNA"/>
</dbReference>
<evidence type="ECO:0000256" key="5">
    <source>
        <dbReference type="HAMAP-Rule" id="MF_00900"/>
    </source>
</evidence>
<dbReference type="AlphaFoldDB" id="A0A380ZDL0"/>
<dbReference type="InterPro" id="IPR045498">
    <property type="entry name" value="HflX_C"/>
</dbReference>
<dbReference type="Proteomes" id="UP000254950">
    <property type="component" value="Unassembled WGS sequence"/>
</dbReference>
<dbReference type="GO" id="GO:0046872">
    <property type="term" value="F:metal ion binding"/>
    <property type="evidence" value="ECO:0007669"/>
    <property type="project" value="UniProtKB-KW"/>
</dbReference>
<feature type="binding site" evidence="6">
    <location>
        <begin position="224"/>
        <end position="231"/>
    </location>
    <ligand>
        <name>GTP</name>
        <dbReference type="ChEBI" id="CHEBI:37565"/>
    </ligand>
</feature>
<dbReference type="RefSeq" id="WP_004855602.1">
    <property type="nucleotide sequence ID" value="NZ_CACVBH010000005.1"/>
</dbReference>
<protein>
    <recommendedName>
        <fullName evidence="5">GTPase HflX</fullName>
    </recommendedName>
    <alternativeName>
        <fullName evidence="5">GTP-binding protein HflX</fullName>
    </alternativeName>
</protein>
<dbReference type="PANTHER" id="PTHR10229:SF0">
    <property type="entry name" value="GTP-BINDING PROTEIN 6-RELATED"/>
    <property type="match status" value="1"/>
</dbReference>
<gene>
    <name evidence="5 9" type="primary">hflX</name>
    <name evidence="9" type="ORF">NCTC12862_00764</name>
</gene>
<dbReference type="GO" id="GO:0005737">
    <property type="term" value="C:cytoplasm"/>
    <property type="evidence" value="ECO:0007669"/>
    <property type="project" value="UniProtKB-SubCell"/>
</dbReference>
<evidence type="ECO:0000313" key="10">
    <source>
        <dbReference type="Proteomes" id="UP000254950"/>
    </source>
</evidence>
<evidence type="ECO:0000313" key="9">
    <source>
        <dbReference type="EMBL" id="SUV45039.1"/>
    </source>
</evidence>
<dbReference type="InterPro" id="IPR042108">
    <property type="entry name" value="GTPase_HflX_N_sf"/>
</dbReference>
<dbReference type="PANTHER" id="PTHR10229">
    <property type="entry name" value="GTP-BINDING PROTEIN HFLX"/>
    <property type="match status" value="1"/>
</dbReference>
<sequence>MINENERLEGLFSQVEKQVHAVVLVPIFQKNTNENVLRECSVSSRVKEALGLAHAIGLNVVHYEAINISAPRPATLFGKGKVDALANYINEYHIELAIVDHFLTPVQQRNLEKLWNCKVIDRTALILEIFGDRARTKEGVLQVELAHLSYQKSRLVRSWTHLERQRGGRGFLGGPGETQIEADRRLLQEKIVRIRRELATVVKTRALHRAKRKKSSYPVVALVGYTNAGKSTLFNRLSGADGLAKDMLFATLDPTLRKVVLPHGKAILLSDTVGFISNLPTNLIAAFRATLEEVIEADLILHVRDMSDFDHRAHGQDVLEVLSSLGIDIDDAEHIIEVWNKIDLLDEHVLNALQINAKTRLNSTVMVSALTGEGLSQLLTVIEKRIFGEMQSIACLLSPHEMPLIDWFYENAGEIVQEGHDDGSVTIKAVLTLEARKQLDQLKQNMR</sequence>
<keyword evidence="3 7" id="KW-0460">Magnesium</keyword>
<comment type="function">
    <text evidence="5">GTPase that associates with the 50S ribosomal subunit and may have a role during protein synthesis or ribosome biogenesis.</text>
</comment>
<feature type="domain" description="Hflx-type G" evidence="8">
    <location>
        <begin position="218"/>
        <end position="390"/>
    </location>
</feature>
<evidence type="ECO:0000256" key="4">
    <source>
        <dbReference type="ARBA" id="ARBA00023134"/>
    </source>
</evidence>
<evidence type="ECO:0000256" key="7">
    <source>
        <dbReference type="PIRSR" id="PIRSR006809-2"/>
    </source>
</evidence>
<dbReference type="InterPro" id="IPR006073">
    <property type="entry name" value="GTP-bd"/>
</dbReference>
<dbReference type="Pfam" id="PF16360">
    <property type="entry name" value="GTP-bdg_M"/>
    <property type="match status" value="1"/>
</dbReference>
<dbReference type="HAMAP" id="MF_00900">
    <property type="entry name" value="GTPase_HflX"/>
    <property type="match status" value="1"/>
</dbReference>
<evidence type="ECO:0000256" key="3">
    <source>
        <dbReference type="ARBA" id="ARBA00022842"/>
    </source>
</evidence>
<dbReference type="Pfam" id="PF01926">
    <property type="entry name" value="MMR_HSR1"/>
    <property type="match status" value="1"/>
</dbReference>
<keyword evidence="5" id="KW-0963">Cytoplasm</keyword>
<dbReference type="InterPro" id="IPR025121">
    <property type="entry name" value="GTPase_HflX_N"/>
</dbReference>
<dbReference type="Gene3D" id="3.40.50.300">
    <property type="entry name" value="P-loop containing nucleotide triphosphate hydrolases"/>
    <property type="match status" value="1"/>
</dbReference>
<dbReference type="PRINTS" id="PR00326">
    <property type="entry name" value="GTP1OBG"/>
</dbReference>
<feature type="binding site" evidence="7">
    <location>
        <position position="231"/>
    </location>
    <ligand>
        <name>Mg(2+)</name>
        <dbReference type="ChEBI" id="CHEBI:18420"/>
    </ligand>
</feature>
<dbReference type="PIRSF" id="PIRSF006809">
    <property type="entry name" value="GTP-binding_hflX_prd"/>
    <property type="match status" value="1"/>
</dbReference>
<comment type="similarity">
    <text evidence="5">Belongs to the TRAFAC class OBG-HflX-like GTPase superfamily. HflX GTPase family.</text>
</comment>
<keyword evidence="1 7" id="KW-0479">Metal-binding</keyword>
<dbReference type="InterPro" id="IPR032305">
    <property type="entry name" value="GTP-bd_M"/>
</dbReference>
<accession>A0A380ZDL0</accession>
<comment type="cofactor">
    <cofactor evidence="7">
        <name>Mg(2+)</name>
        <dbReference type="ChEBI" id="CHEBI:18420"/>
    </cofactor>
</comment>
<dbReference type="GO" id="GO:0005525">
    <property type="term" value="F:GTP binding"/>
    <property type="evidence" value="ECO:0007669"/>
    <property type="project" value="UniProtKB-UniRule"/>
</dbReference>
<dbReference type="CDD" id="cd01878">
    <property type="entry name" value="HflX"/>
    <property type="match status" value="1"/>
</dbReference>
<dbReference type="GO" id="GO:0043022">
    <property type="term" value="F:ribosome binding"/>
    <property type="evidence" value="ECO:0007669"/>
    <property type="project" value="TreeGrafter"/>
</dbReference>
<dbReference type="Pfam" id="PF13167">
    <property type="entry name" value="GTP-bdg_N"/>
    <property type="match status" value="1"/>
</dbReference>
<organism evidence="9 10">
    <name type="scientific">Bartonella doshiae</name>
    <dbReference type="NCBI Taxonomy" id="33044"/>
    <lineage>
        <taxon>Bacteria</taxon>
        <taxon>Pseudomonadati</taxon>
        <taxon>Pseudomonadota</taxon>
        <taxon>Alphaproteobacteria</taxon>
        <taxon>Hyphomicrobiales</taxon>
        <taxon>Bartonellaceae</taxon>
        <taxon>Bartonella</taxon>
    </lineage>
</organism>
<evidence type="ECO:0000256" key="2">
    <source>
        <dbReference type="ARBA" id="ARBA00022741"/>
    </source>
</evidence>
<name>A0A380ZDL0_BARDO</name>
<feature type="binding site" evidence="6">
    <location>
        <begin position="271"/>
        <end position="274"/>
    </location>
    <ligand>
        <name>GTP</name>
        <dbReference type="ChEBI" id="CHEBI:37565"/>
    </ligand>
</feature>
<feature type="binding site" evidence="6">
    <location>
        <begin position="249"/>
        <end position="253"/>
    </location>
    <ligand>
        <name>GTP</name>
        <dbReference type="ChEBI" id="CHEBI:37565"/>
    </ligand>
</feature>
<evidence type="ECO:0000259" key="8">
    <source>
        <dbReference type="PROSITE" id="PS51705"/>
    </source>
</evidence>
<feature type="binding site" evidence="7">
    <location>
        <position position="251"/>
    </location>
    <ligand>
        <name>Mg(2+)</name>
        <dbReference type="ChEBI" id="CHEBI:18420"/>
    </ligand>
</feature>
<dbReference type="NCBIfam" id="TIGR03156">
    <property type="entry name" value="GTP_HflX"/>
    <property type="match status" value="1"/>
</dbReference>
<feature type="binding site" evidence="6">
    <location>
        <begin position="340"/>
        <end position="343"/>
    </location>
    <ligand>
        <name>GTP</name>
        <dbReference type="ChEBI" id="CHEBI:37565"/>
    </ligand>
</feature>
<keyword evidence="4 5" id="KW-0342">GTP-binding</keyword>
<dbReference type="PROSITE" id="PS51705">
    <property type="entry name" value="G_HFLX"/>
    <property type="match status" value="1"/>
</dbReference>
<dbReference type="GO" id="GO:0003924">
    <property type="term" value="F:GTPase activity"/>
    <property type="evidence" value="ECO:0007669"/>
    <property type="project" value="UniProtKB-UniRule"/>
</dbReference>
<dbReference type="Gene3D" id="6.10.250.2860">
    <property type="match status" value="1"/>
</dbReference>
<evidence type="ECO:0000256" key="1">
    <source>
        <dbReference type="ARBA" id="ARBA00022723"/>
    </source>
</evidence>